<dbReference type="Gene3D" id="3.40.430.10">
    <property type="entry name" value="Dihydrofolate Reductase, subunit A"/>
    <property type="match status" value="1"/>
</dbReference>
<dbReference type="GO" id="GO:0046654">
    <property type="term" value="P:tetrahydrofolate biosynthetic process"/>
    <property type="evidence" value="ECO:0007669"/>
    <property type="project" value="UniProtKB-UniPathway"/>
</dbReference>
<evidence type="ECO:0000259" key="10">
    <source>
        <dbReference type="PROSITE" id="PS51330"/>
    </source>
</evidence>
<dbReference type="GO" id="GO:0046655">
    <property type="term" value="P:folic acid metabolic process"/>
    <property type="evidence" value="ECO:0007669"/>
    <property type="project" value="TreeGrafter"/>
</dbReference>
<dbReference type="PATRIC" id="fig|1411148.3.peg.1761"/>
<comment type="function">
    <text evidence="7 8">Key enzyme in folate metabolism. Catalyzes an essential reaction for de novo glycine and purine synthesis, and for DNA precursor synthesis.</text>
</comment>
<dbReference type="GO" id="GO:0004146">
    <property type="term" value="F:dihydrofolate reductase activity"/>
    <property type="evidence" value="ECO:0007669"/>
    <property type="project" value="UniProtKB-EC"/>
</dbReference>
<dbReference type="PANTHER" id="PTHR48069:SF3">
    <property type="entry name" value="DIHYDROFOLATE REDUCTASE"/>
    <property type="match status" value="1"/>
</dbReference>
<dbReference type="PIRSF" id="PIRSF000194">
    <property type="entry name" value="DHFR"/>
    <property type="match status" value="1"/>
</dbReference>
<keyword evidence="6 8" id="KW-0560">Oxidoreductase</keyword>
<evidence type="ECO:0000256" key="8">
    <source>
        <dbReference type="PIRNR" id="PIRNR000194"/>
    </source>
</evidence>
<evidence type="ECO:0000256" key="9">
    <source>
        <dbReference type="RuleBase" id="RU004474"/>
    </source>
</evidence>
<dbReference type="CDD" id="cd00209">
    <property type="entry name" value="DHFR"/>
    <property type="match status" value="1"/>
</dbReference>
<evidence type="ECO:0000256" key="6">
    <source>
        <dbReference type="ARBA" id="ARBA00023002"/>
    </source>
</evidence>
<comment type="caution">
    <text evidence="11">The sequence shown here is derived from an EMBL/GenBank/DDBJ whole genome shotgun (WGS) entry which is preliminary data.</text>
</comment>
<comment type="catalytic activity">
    <reaction evidence="8">
        <text>(6S)-5,6,7,8-tetrahydrofolate + NADP(+) = 7,8-dihydrofolate + NADPH + H(+)</text>
        <dbReference type="Rhea" id="RHEA:15009"/>
        <dbReference type="ChEBI" id="CHEBI:15378"/>
        <dbReference type="ChEBI" id="CHEBI:57451"/>
        <dbReference type="ChEBI" id="CHEBI:57453"/>
        <dbReference type="ChEBI" id="CHEBI:57783"/>
        <dbReference type="ChEBI" id="CHEBI:58349"/>
        <dbReference type="EC" id="1.5.1.3"/>
    </reaction>
</comment>
<dbReference type="FunFam" id="3.40.430.10:FF:000001">
    <property type="entry name" value="Dihydrofolate reductase"/>
    <property type="match status" value="1"/>
</dbReference>
<dbReference type="EC" id="1.5.1.3" evidence="3 8"/>
<evidence type="ECO:0000256" key="2">
    <source>
        <dbReference type="ARBA" id="ARBA00009539"/>
    </source>
</evidence>
<dbReference type="PROSITE" id="PS00075">
    <property type="entry name" value="DHFR_1"/>
    <property type="match status" value="1"/>
</dbReference>
<dbReference type="InterPro" id="IPR024072">
    <property type="entry name" value="DHFR-like_dom_sf"/>
</dbReference>
<comment type="similarity">
    <text evidence="2 8 9">Belongs to the dihydrofolate reductase family.</text>
</comment>
<evidence type="ECO:0000313" key="11">
    <source>
        <dbReference type="EMBL" id="ETK01190.1"/>
    </source>
</evidence>
<sequence>MITLIAALDEHNAIGLGNTMPWHLPADMKHFRSLTMGHTVLMGRRTFDSLPKGALPDRLNVVLTAQPDLRCPGCLMVHSMDEALEVCRTAGEAFIIGGREVYRQFLPMADRFCLTRVHHVFPEADVFFPDVDWSVWREAERTDHAPDERNPYALTFATYLRQ</sequence>
<organism evidence="11 12">
    <name type="scientific">Tannerella sp. oral taxon BU063 isolate Cell 2</name>
    <dbReference type="NCBI Taxonomy" id="1411148"/>
    <lineage>
        <taxon>Bacteria</taxon>
        <taxon>Pseudomonadati</taxon>
        <taxon>Bacteroidota</taxon>
        <taxon>Bacteroidia</taxon>
        <taxon>Bacteroidales</taxon>
        <taxon>Tannerellaceae</taxon>
        <taxon>Tannerella</taxon>
    </lineage>
</organism>
<feature type="domain" description="DHFR" evidence="10">
    <location>
        <begin position="1"/>
        <end position="161"/>
    </location>
</feature>
<keyword evidence="4 8" id="KW-0554">One-carbon metabolism</keyword>
<keyword evidence="11" id="KW-0808">Transferase</keyword>
<gene>
    <name evidence="11" type="ORF">N425_10845</name>
</gene>
<evidence type="ECO:0000256" key="7">
    <source>
        <dbReference type="ARBA" id="ARBA00025067"/>
    </source>
</evidence>
<accession>W2C1Z9</accession>
<keyword evidence="11" id="KW-0418">Kinase</keyword>
<dbReference type="SUPFAM" id="SSF53597">
    <property type="entry name" value="Dihydrofolate reductase-like"/>
    <property type="match status" value="1"/>
</dbReference>
<evidence type="ECO:0000256" key="1">
    <source>
        <dbReference type="ARBA" id="ARBA00004903"/>
    </source>
</evidence>
<evidence type="ECO:0000313" key="12">
    <source>
        <dbReference type="Proteomes" id="UP000018837"/>
    </source>
</evidence>
<dbReference type="PRINTS" id="PR00070">
    <property type="entry name" value="DHFR"/>
</dbReference>
<name>W2C1Z9_9BACT</name>
<dbReference type="Proteomes" id="UP000018837">
    <property type="component" value="Unassembled WGS sequence"/>
</dbReference>
<dbReference type="GO" id="GO:0016301">
    <property type="term" value="F:kinase activity"/>
    <property type="evidence" value="ECO:0007669"/>
    <property type="project" value="UniProtKB-KW"/>
</dbReference>
<keyword evidence="5 8" id="KW-0521">NADP</keyword>
<dbReference type="AlphaFoldDB" id="W2C1Z9"/>
<dbReference type="GO" id="GO:0070401">
    <property type="term" value="F:NADP+ binding"/>
    <property type="evidence" value="ECO:0007669"/>
    <property type="project" value="UniProtKB-ARBA"/>
</dbReference>
<evidence type="ECO:0000256" key="5">
    <source>
        <dbReference type="ARBA" id="ARBA00022857"/>
    </source>
</evidence>
<dbReference type="GO" id="GO:0005829">
    <property type="term" value="C:cytosol"/>
    <property type="evidence" value="ECO:0007669"/>
    <property type="project" value="TreeGrafter"/>
</dbReference>
<dbReference type="Pfam" id="PF00186">
    <property type="entry name" value="DHFR_1"/>
    <property type="match status" value="1"/>
</dbReference>
<dbReference type="InterPro" id="IPR012259">
    <property type="entry name" value="DHFR"/>
</dbReference>
<dbReference type="GO" id="GO:0046452">
    <property type="term" value="P:dihydrofolate metabolic process"/>
    <property type="evidence" value="ECO:0007669"/>
    <property type="project" value="TreeGrafter"/>
</dbReference>
<dbReference type="PROSITE" id="PS51330">
    <property type="entry name" value="DHFR_2"/>
    <property type="match status" value="1"/>
</dbReference>
<dbReference type="GO" id="GO:0006730">
    <property type="term" value="P:one-carbon metabolic process"/>
    <property type="evidence" value="ECO:0007669"/>
    <property type="project" value="UniProtKB-KW"/>
</dbReference>
<proteinExistence type="inferred from homology"/>
<evidence type="ECO:0000256" key="3">
    <source>
        <dbReference type="ARBA" id="ARBA00012856"/>
    </source>
</evidence>
<protein>
    <recommendedName>
        <fullName evidence="3 8">Dihydrofolate reductase</fullName>
        <ecNumber evidence="3 8">1.5.1.3</ecNumber>
    </recommendedName>
</protein>
<dbReference type="PANTHER" id="PTHR48069">
    <property type="entry name" value="DIHYDROFOLATE REDUCTASE"/>
    <property type="match status" value="1"/>
</dbReference>
<dbReference type="InterPro" id="IPR001796">
    <property type="entry name" value="DHFR_dom"/>
</dbReference>
<reference evidence="11 12" key="1">
    <citation type="submission" date="2013-11" db="EMBL/GenBank/DDBJ databases">
        <title>Single cell genomics of uncultured Tannerella BU063 (oral taxon 286).</title>
        <authorList>
            <person name="Beall C.J."/>
            <person name="Campbell A.G."/>
            <person name="Griffen A.L."/>
            <person name="Podar M."/>
            <person name="Leys E.J."/>
        </authorList>
    </citation>
    <scope>NUCLEOTIDE SEQUENCE [LARGE SCALE GENOMIC DNA]</scope>
    <source>
        <strain evidence="11">Cell 2</strain>
    </source>
</reference>
<dbReference type="InterPro" id="IPR017925">
    <property type="entry name" value="DHFR_CS"/>
</dbReference>
<dbReference type="UniPathway" id="UPA00077">
    <property type="reaction ID" value="UER00158"/>
</dbReference>
<evidence type="ECO:0000256" key="4">
    <source>
        <dbReference type="ARBA" id="ARBA00022563"/>
    </source>
</evidence>
<dbReference type="EMBL" id="AYUF01000489">
    <property type="protein sequence ID" value="ETK01190.1"/>
    <property type="molecule type" value="Genomic_DNA"/>
</dbReference>
<comment type="pathway">
    <text evidence="1 8">Cofactor biosynthesis; tetrahydrofolate biosynthesis; 5,6,7,8-tetrahydrofolate from 7,8-dihydrofolate: step 1/1.</text>
</comment>